<evidence type="ECO:0000256" key="9">
    <source>
        <dbReference type="ARBA" id="ARBA00023136"/>
    </source>
</evidence>
<keyword evidence="13" id="KW-1185">Reference proteome</keyword>
<evidence type="ECO:0000256" key="7">
    <source>
        <dbReference type="ARBA" id="ARBA00022692"/>
    </source>
</evidence>
<evidence type="ECO:0000256" key="5">
    <source>
        <dbReference type="ARBA" id="ARBA00022475"/>
    </source>
</evidence>
<comment type="subcellular location">
    <subcellularLocation>
        <location evidence="1">Cell inner membrane</location>
    </subcellularLocation>
</comment>
<keyword evidence="6" id="KW-0997">Cell inner membrane</keyword>
<name>A0ABY1ZUZ7_9GAMM</name>
<sequence>MTETLDSPFLRPGKVVMLTLLGIVVYLAALVFWLPAGWVWQLCRDSVPLPPGVVIEKVSGQLWNGQVQVQVMGHSLQAGWHLDGLMDGDRYLPLAWQLHTPRSHLQGQFQLTGINAMALSAEGRINIPEFSREIQRSGGAIIQGDVTIDRFSLAAADGTLQALSGRASWPGGEVSWPMGASRERAVLPPMKARLDRNQGRIALDISSASNPEPVISAQVQPDGMMQIQLYRRLLDLVNQPWSGNAEPGDVVFSVRQRVLPAG</sequence>
<dbReference type="InterPro" id="IPR022792">
    <property type="entry name" value="T2SS_protein-GspN"/>
</dbReference>
<organism evidence="12 13">
    <name type="scientific">Marinobacter halodurans</name>
    <dbReference type="NCBI Taxonomy" id="2528979"/>
    <lineage>
        <taxon>Bacteria</taxon>
        <taxon>Pseudomonadati</taxon>
        <taxon>Pseudomonadota</taxon>
        <taxon>Gammaproteobacteria</taxon>
        <taxon>Pseudomonadales</taxon>
        <taxon>Marinobacteraceae</taxon>
        <taxon>Marinobacter</taxon>
    </lineage>
</organism>
<evidence type="ECO:0000256" key="10">
    <source>
        <dbReference type="ARBA" id="ARBA00030772"/>
    </source>
</evidence>
<keyword evidence="11" id="KW-1133">Transmembrane helix</keyword>
<evidence type="ECO:0000313" key="13">
    <source>
        <dbReference type="Proteomes" id="UP000313645"/>
    </source>
</evidence>
<gene>
    <name evidence="12" type="ORF">EZI54_00575</name>
</gene>
<comment type="similarity">
    <text evidence="2">Belongs to the GSP N family.</text>
</comment>
<keyword evidence="8" id="KW-0653">Protein transport</keyword>
<proteinExistence type="inferred from homology"/>
<evidence type="ECO:0000256" key="11">
    <source>
        <dbReference type="SAM" id="Phobius"/>
    </source>
</evidence>
<dbReference type="RefSeq" id="WP_131477972.1">
    <property type="nucleotide sequence ID" value="NZ_SJDL01000001.1"/>
</dbReference>
<keyword evidence="9 11" id="KW-0472">Membrane</keyword>
<feature type="transmembrane region" description="Helical" evidence="11">
    <location>
        <begin position="15"/>
        <end position="40"/>
    </location>
</feature>
<evidence type="ECO:0000256" key="3">
    <source>
        <dbReference type="ARBA" id="ARBA00021563"/>
    </source>
</evidence>
<keyword evidence="4" id="KW-0813">Transport</keyword>
<dbReference type="Pfam" id="PF01203">
    <property type="entry name" value="T2SSN"/>
    <property type="match status" value="1"/>
</dbReference>
<evidence type="ECO:0000256" key="1">
    <source>
        <dbReference type="ARBA" id="ARBA00004533"/>
    </source>
</evidence>
<protein>
    <recommendedName>
        <fullName evidence="3">Type II secretion system protein N</fullName>
    </recommendedName>
    <alternativeName>
        <fullName evidence="10">General secretion pathway protein N</fullName>
    </alternativeName>
</protein>
<comment type="caution">
    <text evidence="12">The sequence shown here is derived from an EMBL/GenBank/DDBJ whole genome shotgun (WGS) entry which is preliminary data.</text>
</comment>
<evidence type="ECO:0000256" key="4">
    <source>
        <dbReference type="ARBA" id="ARBA00022448"/>
    </source>
</evidence>
<keyword evidence="5" id="KW-1003">Cell membrane</keyword>
<reference evidence="12 13" key="1">
    <citation type="submission" date="2019-02" db="EMBL/GenBank/DDBJ databases">
        <title>Marinobacter halodurans sp. nov., a marine bacterium isolated from sea tidal flat.</title>
        <authorList>
            <person name="Yoo Y."/>
            <person name="Lee D.W."/>
            <person name="Kim B.S."/>
            <person name="Kim J.-J."/>
        </authorList>
    </citation>
    <scope>NUCLEOTIDE SEQUENCE [LARGE SCALE GENOMIC DNA]</scope>
    <source>
        <strain evidence="12 13">YJ-S3-2</strain>
    </source>
</reference>
<dbReference type="Proteomes" id="UP000313645">
    <property type="component" value="Unassembled WGS sequence"/>
</dbReference>
<dbReference type="EMBL" id="SJDL01000001">
    <property type="protein sequence ID" value="TBW59483.1"/>
    <property type="molecule type" value="Genomic_DNA"/>
</dbReference>
<evidence type="ECO:0000256" key="6">
    <source>
        <dbReference type="ARBA" id="ARBA00022519"/>
    </source>
</evidence>
<evidence type="ECO:0000256" key="2">
    <source>
        <dbReference type="ARBA" id="ARBA00007208"/>
    </source>
</evidence>
<evidence type="ECO:0000313" key="12">
    <source>
        <dbReference type="EMBL" id="TBW59483.1"/>
    </source>
</evidence>
<evidence type="ECO:0000256" key="8">
    <source>
        <dbReference type="ARBA" id="ARBA00022927"/>
    </source>
</evidence>
<keyword evidence="7 11" id="KW-0812">Transmembrane</keyword>
<accession>A0ABY1ZUZ7</accession>